<dbReference type="InterPro" id="IPR010982">
    <property type="entry name" value="Lambda_DNA-bd_dom_sf"/>
</dbReference>
<protein>
    <submittedName>
        <fullName evidence="3">Spore cortex-lytic enzyme</fullName>
    </submittedName>
</protein>
<feature type="compositionally biased region" description="Pro residues" evidence="1">
    <location>
        <begin position="99"/>
        <end position="136"/>
    </location>
</feature>
<evidence type="ECO:0000313" key="3">
    <source>
        <dbReference type="EMBL" id="OSY38436.1"/>
    </source>
</evidence>
<feature type="domain" description="HTH cro/C1-type" evidence="2">
    <location>
        <begin position="26"/>
        <end position="80"/>
    </location>
</feature>
<dbReference type="SMART" id="SM00530">
    <property type="entry name" value="HTH_XRE"/>
    <property type="match status" value="1"/>
</dbReference>
<dbReference type="InterPro" id="IPR001387">
    <property type="entry name" value="Cro/C1-type_HTH"/>
</dbReference>
<dbReference type="SUPFAM" id="SSF47090">
    <property type="entry name" value="PGBD-like"/>
    <property type="match status" value="1"/>
</dbReference>
<dbReference type="InterPro" id="IPR036366">
    <property type="entry name" value="PGBDSf"/>
</dbReference>
<evidence type="ECO:0000256" key="1">
    <source>
        <dbReference type="SAM" id="MobiDB-lite"/>
    </source>
</evidence>
<evidence type="ECO:0000259" key="2">
    <source>
        <dbReference type="PROSITE" id="PS50943"/>
    </source>
</evidence>
<dbReference type="Proteomes" id="UP000194225">
    <property type="component" value="Unassembled WGS sequence"/>
</dbReference>
<dbReference type="Gene3D" id="1.10.260.40">
    <property type="entry name" value="lambda repressor-like DNA-binding domains"/>
    <property type="match status" value="1"/>
</dbReference>
<accession>A0ABX3XNV9</accession>
<name>A0ABX3XNV9_STRPT</name>
<organism evidence="3 4">
    <name type="scientific">Streptomyces platensis</name>
    <dbReference type="NCBI Taxonomy" id="58346"/>
    <lineage>
        <taxon>Bacteria</taxon>
        <taxon>Bacillati</taxon>
        <taxon>Actinomycetota</taxon>
        <taxon>Actinomycetes</taxon>
        <taxon>Kitasatosporales</taxon>
        <taxon>Streptomycetaceae</taxon>
        <taxon>Streptomyces</taxon>
    </lineage>
</organism>
<keyword evidence="4" id="KW-1185">Reference proteome</keyword>
<dbReference type="SUPFAM" id="SSF47413">
    <property type="entry name" value="lambda repressor-like DNA-binding domains"/>
    <property type="match status" value="1"/>
</dbReference>
<dbReference type="Gene3D" id="1.10.101.10">
    <property type="entry name" value="PGBD-like superfamily/PGBD"/>
    <property type="match status" value="1"/>
</dbReference>
<proteinExistence type="predicted"/>
<dbReference type="EMBL" id="MIGA01000059">
    <property type="protein sequence ID" value="OSY38436.1"/>
    <property type="molecule type" value="Genomic_DNA"/>
</dbReference>
<dbReference type="Pfam" id="PF13560">
    <property type="entry name" value="HTH_31"/>
    <property type="match status" value="1"/>
</dbReference>
<evidence type="ECO:0000313" key="4">
    <source>
        <dbReference type="Proteomes" id="UP000194225"/>
    </source>
</evidence>
<feature type="compositionally biased region" description="Low complexity" evidence="1">
    <location>
        <begin position="137"/>
        <end position="146"/>
    </location>
</feature>
<sequence>MGWDMSRWSGLPASLDQRMRQLVVQLRRLKDHSGLSLAALAARTPYSKSSWERYLNGKKLPPAGAVEALARLCGADVTRLLALHEVAAQTWRAGRPAPEARPPVPVVQPATPVQPVPRIAPVPPDPQNSRSGPPPRAAGGEAPLPAVHTVPGRPGRQVPLGPLVLGALAVLVVVLPVLRPWQDQLAAGRGTGAAMAGRALGAAPEFTSRPGETFDCRVRRQGGALYAGHSRTGSTVLGGGAEGWDVVEAQCLLRRHGYDPGVVDGLVGGRTLRAVKRLQAGSGLPTDGIVGPGTWKALRR</sequence>
<comment type="caution">
    <text evidence="3">The sequence shown here is derived from an EMBL/GenBank/DDBJ whole genome shotgun (WGS) entry which is preliminary data.</text>
</comment>
<feature type="region of interest" description="Disordered" evidence="1">
    <location>
        <begin position="92"/>
        <end position="153"/>
    </location>
</feature>
<dbReference type="InterPro" id="IPR002477">
    <property type="entry name" value="Peptidoglycan-bd-like"/>
</dbReference>
<reference evidence="3 4" key="1">
    <citation type="submission" date="2016-09" db="EMBL/GenBank/DDBJ databases">
        <title>Streptomyces platensis DSM40041, a candidate organism with high potential of specific P450 cytochromes.</title>
        <authorList>
            <person name="Grumaz C."/>
            <person name="Vainshtein Y."/>
            <person name="Kirstahler P."/>
            <person name="Sohn K."/>
        </authorList>
    </citation>
    <scope>NUCLEOTIDE SEQUENCE [LARGE SCALE GENOMIC DNA]</scope>
    <source>
        <strain evidence="3 4">DSM 40041</strain>
    </source>
</reference>
<dbReference type="InterPro" id="IPR036365">
    <property type="entry name" value="PGBD-like_sf"/>
</dbReference>
<gene>
    <name evidence="3" type="primary">sleB</name>
    <name evidence="3" type="ORF">BG653_06145</name>
</gene>
<dbReference type="CDD" id="cd00093">
    <property type="entry name" value="HTH_XRE"/>
    <property type="match status" value="1"/>
</dbReference>
<dbReference type="PROSITE" id="PS50943">
    <property type="entry name" value="HTH_CROC1"/>
    <property type="match status" value="1"/>
</dbReference>
<dbReference type="Pfam" id="PF01471">
    <property type="entry name" value="PG_binding_1"/>
    <property type="match status" value="1"/>
</dbReference>